<evidence type="ECO:0000313" key="7">
    <source>
        <dbReference type="Proteomes" id="UP000826651"/>
    </source>
</evidence>
<comment type="similarity">
    <text evidence="1">Belongs to the polysaccharide lyase 8 family.</text>
</comment>
<keyword evidence="7" id="KW-1185">Reference proteome</keyword>
<dbReference type="GO" id="GO:0016829">
    <property type="term" value="F:lyase activity"/>
    <property type="evidence" value="ECO:0007669"/>
    <property type="project" value="UniProtKB-KW"/>
</dbReference>
<dbReference type="SUPFAM" id="SSF49863">
    <property type="entry name" value="Hyaluronate lyase-like, C-terminal domain"/>
    <property type="match status" value="1"/>
</dbReference>
<accession>A0ABS7SF41</accession>
<reference evidence="6 7" key="1">
    <citation type="submission" date="2021-04" db="EMBL/GenBank/DDBJ databases">
        <title>Ruania sp. nov., isolated from sandy soil of mangrove forest.</title>
        <authorList>
            <person name="Ge X."/>
            <person name="Huang R."/>
            <person name="Liu W."/>
        </authorList>
    </citation>
    <scope>NUCLEOTIDE SEQUENCE [LARGE SCALE GENOMIC DNA]</scope>
    <source>
        <strain evidence="6 7">N2-46</strain>
    </source>
</reference>
<keyword evidence="3 6" id="KW-0456">Lyase</keyword>
<dbReference type="Proteomes" id="UP000826651">
    <property type="component" value="Unassembled WGS sequence"/>
</dbReference>
<protein>
    <submittedName>
        <fullName evidence="6">Polysaccharide lyase 8 family protein</fullName>
    </submittedName>
</protein>
<evidence type="ECO:0000256" key="3">
    <source>
        <dbReference type="ARBA" id="ARBA00023239"/>
    </source>
</evidence>
<evidence type="ECO:0000256" key="1">
    <source>
        <dbReference type="ARBA" id="ARBA00006699"/>
    </source>
</evidence>
<dbReference type="EMBL" id="JAGSHT010000016">
    <property type="protein sequence ID" value="MBZ2197873.1"/>
    <property type="molecule type" value="Genomic_DNA"/>
</dbReference>
<dbReference type="CDD" id="cd01083">
    <property type="entry name" value="GAG_Lyase"/>
    <property type="match status" value="1"/>
</dbReference>
<dbReference type="PANTHER" id="PTHR38481:SF1">
    <property type="entry name" value="HYALURONATE LYASE"/>
    <property type="match status" value="1"/>
</dbReference>
<dbReference type="SUPFAM" id="SSF48230">
    <property type="entry name" value="Chondroitin AC/alginate lyase"/>
    <property type="match status" value="1"/>
</dbReference>
<organism evidence="6 7">
    <name type="scientific">Occultella gossypii</name>
    <dbReference type="NCBI Taxonomy" id="2800820"/>
    <lineage>
        <taxon>Bacteria</taxon>
        <taxon>Bacillati</taxon>
        <taxon>Actinomycetota</taxon>
        <taxon>Actinomycetes</taxon>
        <taxon>Micrococcales</taxon>
        <taxon>Ruaniaceae</taxon>
        <taxon>Occultella</taxon>
    </lineage>
</organism>
<evidence type="ECO:0000313" key="6">
    <source>
        <dbReference type="EMBL" id="MBZ2197873.1"/>
    </source>
</evidence>
<feature type="domain" description="Polysaccharide lyase family 8 central" evidence="4">
    <location>
        <begin position="390"/>
        <end position="651"/>
    </location>
</feature>
<dbReference type="RefSeq" id="WP_223408083.1">
    <property type="nucleotide sequence ID" value="NZ_JAGSHT010000016.1"/>
</dbReference>
<dbReference type="InterPro" id="IPR011071">
    <property type="entry name" value="Lyase_8-like_C"/>
</dbReference>
<comment type="caution">
    <text evidence="6">The sequence shown here is derived from an EMBL/GenBank/DDBJ whole genome shotgun (WGS) entry which is preliminary data.</text>
</comment>
<dbReference type="InterPro" id="IPR014718">
    <property type="entry name" value="GH-type_carb-bd"/>
</dbReference>
<dbReference type="Pfam" id="PF08124">
    <property type="entry name" value="Lyase_8_N"/>
    <property type="match status" value="1"/>
</dbReference>
<gene>
    <name evidence="6" type="ORF">KCQ71_17055</name>
</gene>
<dbReference type="Pfam" id="PF02278">
    <property type="entry name" value="Lyase_8"/>
    <property type="match status" value="1"/>
</dbReference>
<evidence type="ECO:0000259" key="5">
    <source>
        <dbReference type="Pfam" id="PF08124"/>
    </source>
</evidence>
<sequence>MAAGALPTAGALTSLFGVLPARADTTIDYPALRESWGDIVTGRKDVDTSDPRFTEVLARLTTGAVDAQSLLDHSSDRTDVFTDAPIDTNAGVLLTYRRLRDMATTWATPGTALFEDDELLSQIVIGLRTGHDNGYNPSIAEYGNWWTWEVGASTALGTTMVLLWDHLDSADVADYCATIDFYVPDPWYKLQGTKLAVGPGRSNMSQVVILRAICEGHTAKLDRARTGLSVSWEEVTSGDGFYPDGSFITHDAVAYTGSYGLEVPKALFRLFALLEPVVQPEDGYDEFYELIERSFLPVVYRGQMLDSTRGRAISRENIRSWDATTALIEAMVTMSSAVDDETADRWLGACKSWIADHDGEVPLYSVALVSALRRLEAHSAPPVPESPGANLFGSMDRVVIREPGWGLAIAGASNRIAYYEPGNGENPRGFYTGAGMTTLYNDDIDQYDDNFWPTVDWYRLPGTTSDQLRLPDETGGTFGRALNHGEWTGGSVVHGDRPGSSVVFAQHMHGLGTTRLRARKAWFSFDGMVVALGSEIRSGSGSLVETILENRNLHATGENRLLVDGQEQIPGMGTSRTVHNPRWAHLEGVGGYLLEPSSVLKMKREERSGAWSDINVAGPPDVITRRWLTLWLWHSANPNSKTYGYVLLPGATPEETAAEAAEPRYTVLANDELVQAVEIRPSGRDVSQGFAFWRAHTIDAEGTRAHGTSADGPGTVVVKDETRVRTIAVTPHGGAEGTLVVSLMSAGWPQVIDNGGADVQLDGPSLRITVPRTTVPQQFTVVLGN</sequence>
<feature type="domain" description="Polysaccharide lyase 8 N-terminal alpha-helical" evidence="5">
    <location>
        <begin position="36"/>
        <end position="351"/>
    </location>
</feature>
<keyword evidence="2" id="KW-0732">Signal</keyword>
<dbReference type="Gene3D" id="2.70.98.10">
    <property type="match status" value="1"/>
</dbReference>
<dbReference type="InterPro" id="IPR008929">
    <property type="entry name" value="Chondroitin_lyas"/>
</dbReference>
<proteinExistence type="inferred from homology"/>
<dbReference type="PANTHER" id="PTHR38481">
    <property type="entry name" value="HYALURONATE LYASE"/>
    <property type="match status" value="1"/>
</dbReference>
<dbReference type="InterPro" id="IPR003159">
    <property type="entry name" value="Lyase_8_central_dom"/>
</dbReference>
<dbReference type="InterPro" id="IPR012970">
    <property type="entry name" value="Lyase_8_alpha_N"/>
</dbReference>
<dbReference type="InterPro" id="IPR011013">
    <property type="entry name" value="Gal_mutarotase_sf_dom"/>
</dbReference>
<evidence type="ECO:0000256" key="2">
    <source>
        <dbReference type="ARBA" id="ARBA00022729"/>
    </source>
</evidence>
<dbReference type="SUPFAM" id="SSF74650">
    <property type="entry name" value="Galactose mutarotase-like"/>
    <property type="match status" value="1"/>
</dbReference>
<dbReference type="Gene3D" id="1.50.10.100">
    <property type="entry name" value="Chondroitin AC/alginate lyase"/>
    <property type="match status" value="1"/>
</dbReference>
<dbReference type="InterPro" id="IPR038970">
    <property type="entry name" value="Lyase_8"/>
</dbReference>
<evidence type="ECO:0000259" key="4">
    <source>
        <dbReference type="Pfam" id="PF02278"/>
    </source>
</evidence>
<name>A0ABS7SF41_9MICO</name>
<dbReference type="Gene3D" id="2.60.220.10">
    <property type="entry name" value="Polysaccharide lyase family 8-like, C-terminal"/>
    <property type="match status" value="1"/>
</dbReference>